<feature type="transmembrane region" description="Helical" evidence="1">
    <location>
        <begin position="142"/>
        <end position="159"/>
    </location>
</feature>
<proteinExistence type="predicted"/>
<dbReference type="RefSeq" id="WP_091571035.1">
    <property type="nucleotide sequence ID" value="NZ_FMZA01000014.1"/>
</dbReference>
<dbReference type="EMBL" id="FMZA01000014">
    <property type="protein sequence ID" value="SDC72304.1"/>
    <property type="molecule type" value="Genomic_DNA"/>
</dbReference>
<feature type="transmembrane region" description="Helical" evidence="1">
    <location>
        <begin position="56"/>
        <end position="77"/>
    </location>
</feature>
<keyword evidence="4" id="KW-1185">Reference proteome</keyword>
<accession>A0A1G6NY77</accession>
<feature type="transmembrane region" description="Helical" evidence="1">
    <location>
        <begin position="352"/>
        <end position="372"/>
    </location>
</feature>
<evidence type="ECO:0000259" key="2">
    <source>
        <dbReference type="Pfam" id="PF01970"/>
    </source>
</evidence>
<feature type="transmembrane region" description="Helical" evidence="1">
    <location>
        <begin position="431"/>
        <end position="450"/>
    </location>
</feature>
<evidence type="ECO:0000313" key="4">
    <source>
        <dbReference type="Proteomes" id="UP000199387"/>
    </source>
</evidence>
<keyword evidence="1" id="KW-0472">Membrane</keyword>
<sequence>MWETVLSALMDPVNALFLVGGVAGGIVVGALPGLTATMALALMLPFTFSMSPEPALIMLGGIYIGAIYGGSISAILINTPGTPSSIATTFDGYPMTRQGKPEQALVTAAFSSGIGGVLGGLTLLFLSPALADLALQFGPPEFFWVAIFGLTIIATLSAGSLLKGMIGGCLGLMLSTVGIAPIGGESRFTFGFSPLQGGLDLVVMLIGLFCIPEVLAMVDRKRVAKQGLALKREKGVAGGVIKKLVRQPLLLLRSSIVGIITGIIPGAGGNIASLLSYDLAVRFDKKHKDYGKGRMEGVVASEASNNAEVGGSLVPLLSLGIPGAAPAAVLMGALLIQGITPGPDLYTRYPDLVYTFIIAFIIANFVMFVMAFYGARYVARMIDLPADVLLPMIVMLTVIGSFAIRNSYLDVCMMLGFGIAGYFLKKVGFEPGPIVLGIILGPIAETGLAQSMLLGQAEGGVWQIFFTRPITLVLIVLSLISLLSAVYIQTSRAGWKAGRRDAETCDAD</sequence>
<evidence type="ECO:0000313" key="3">
    <source>
        <dbReference type="EMBL" id="SDC72304.1"/>
    </source>
</evidence>
<dbReference type="Pfam" id="PF01970">
    <property type="entry name" value="TctA"/>
    <property type="match status" value="1"/>
</dbReference>
<keyword evidence="1" id="KW-0812">Transmembrane</keyword>
<feature type="transmembrane region" description="Helical" evidence="1">
    <location>
        <begin position="15"/>
        <end position="44"/>
    </location>
</feature>
<dbReference type="Proteomes" id="UP000199387">
    <property type="component" value="Unassembled WGS sequence"/>
</dbReference>
<gene>
    <name evidence="3" type="ORF">SAMN04488112_11480</name>
</gene>
<dbReference type="InterPro" id="IPR002823">
    <property type="entry name" value="DUF112_TM"/>
</dbReference>
<evidence type="ECO:0000256" key="1">
    <source>
        <dbReference type="SAM" id="Phobius"/>
    </source>
</evidence>
<feature type="transmembrane region" description="Helical" evidence="1">
    <location>
        <begin position="165"/>
        <end position="183"/>
    </location>
</feature>
<dbReference type="AlphaFoldDB" id="A0A1G6NY77"/>
<feature type="transmembrane region" description="Helical" evidence="1">
    <location>
        <begin position="470"/>
        <end position="490"/>
    </location>
</feature>
<protein>
    <submittedName>
        <fullName evidence="3">Putative tricarboxylic transport membrane protein</fullName>
    </submittedName>
</protein>
<feature type="transmembrane region" description="Helical" evidence="1">
    <location>
        <begin position="316"/>
        <end position="340"/>
    </location>
</feature>
<name>A0A1G6NY77_9BACL</name>
<feature type="transmembrane region" description="Helical" evidence="1">
    <location>
        <begin position="195"/>
        <end position="218"/>
    </location>
</feature>
<feature type="domain" description="DUF112" evidence="2">
    <location>
        <begin position="16"/>
        <end position="436"/>
    </location>
</feature>
<organism evidence="3 4">
    <name type="scientific">Melghirimyces thermohalophilus</name>
    <dbReference type="NCBI Taxonomy" id="1236220"/>
    <lineage>
        <taxon>Bacteria</taxon>
        <taxon>Bacillati</taxon>
        <taxon>Bacillota</taxon>
        <taxon>Bacilli</taxon>
        <taxon>Bacillales</taxon>
        <taxon>Thermoactinomycetaceae</taxon>
        <taxon>Melghirimyces</taxon>
    </lineage>
</organism>
<feature type="transmembrane region" description="Helical" evidence="1">
    <location>
        <begin position="256"/>
        <end position="277"/>
    </location>
</feature>
<feature type="transmembrane region" description="Helical" evidence="1">
    <location>
        <begin position="104"/>
        <end position="130"/>
    </location>
</feature>
<dbReference type="OrthoDB" id="9781349at2"/>
<reference evidence="3 4" key="1">
    <citation type="submission" date="2016-10" db="EMBL/GenBank/DDBJ databases">
        <authorList>
            <person name="de Groot N.N."/>
        </authorList>
    </citation>
    <scope>NUCLEOTIDE SEQUENCE [LARGE SCALE GENOMIC DNA]</scope>
    <source>
        <strain evidence="3 4">DSM 45514</strain>
    </source>
</reference>
<feature type="transmembrane region" description="Helical" evidence="1">
    <location>
        <begin position="384"/>
        <end position="402"/>
    </location>
</feature>
<dbReference type="PANTHER" id="PTHR35342:SF5">
    <property type="entry name" value="TRICARBOXYLIC TRANSPORT PROTEIN"/>
    <property type="match status" value="1"/>
</dbReference>
<keyword evidence="1" id="KW-1133">Transmembrane helix</keyword>
<dbReference type="STRING" id="1236220.SAMN04488112_11480"/>
<dbReference type="PANTHER" id="PTHR35342">
    <property type="entry name" value="TRICARBOXYLIC TRANSPORT PROTEIN"/>
    <property type="match status" value="1"/>
</dbReference>